<protein>
    <submittedName>
        <fullName evidence="2">Uncharacterized protein</fullName>
    </submittedName>
</protein>
<sequence>MKFTTQGSELSTMITNETTVTITNAAVDMLLTKVGEKTQERIFGFKFIIIKLIQLVELLFFGSYASVGSLPQFDDTTAQQLLTARKALIEWLNHPDQPIRKESVQVNSKLESADSGHTFGARRVLKRERQAARKQIRIAKREAKRDRRGERKGKGRARKEPPPGKVPLVIRLPFPDFGCGFSFIRGLMSSSLQVSPPSNPSNPDAAHMKHGSWSVLPQQAHDNGSDTGLSVSRSAMEIHRQAATMVQTAEKNEKITIDPSIAASRHNFPEKMSKERGAESSALEETAEGAKRLRAEASLLEELATELEFGDWYDNDGQQSGVIHRG</sequence>
<dbReference type="AlphaFoldDB" id="A0A9P7Z473"/>
<organism evidence="2 3">
    <name type="scientific">Calycina marina</name>
    <dbReference type="NCBI Taxonomy" id="1763456"/>
    <lineage>
        <taxon>Eukaryota</taxon>
        <taxon>Fungi</taxon>
        <taxon>Dikarya</taxon>
        <taxon>Ascomycota</taxon>
        <taxon>Pezizomycotina</taxon>
        <taxon>Leotiomycetes</taxon>
        <taxon>Helotiales</taxon>
        <taxon>Pezizellaceae</taxon>
        <taxon>Calycina</taxon>
    </lineage>
</organism>
<gene>
    <name evidence="2" type="ORF">BJ878DRAFT_479789</name>
</gene>
<accession>A0A9P7Z473</accession>
<evidence type="ECO:0000313" key="3">
    <source>
        <dbReference type="Proteomes" id="UP000887226"/>
    </source>
</evidence>
<dbReference type="OrthoDB" id="5408998at2759"/>
<keyword evidence="3" id="KW-1185">Reference proteome</keyword>
<evidence type="ECO:0000313" key="2">
    <source>
        <dbReference type="EMBL" id="KAG9244847.1"/>
    </source>
</evidence>
<feature type="region of interest" description="Disordered" evidence="1">
    <location>
        <begin position="136"/>
        <end position="167"/>
    </location>
</feature>
<comment type="caution">
    <text evidence="2">The sequence shown here is derived from an EMBL/GenBank/DDBJ whole genome shotgun (WGS) entry which is preliminary data.</text>
</comment>
<feature type="compositionally biased region" description="Basic and acidic residues" evidence="1">
    <location>
        <begin position="139"/>
        <end position="149"/>
    </location>
</feature>
<dbReference type="EMBL" id="MU253880">
    <property type="protein sequence ID" value="KAG9244847.1"/>
    <property type="molecule type" value="Genomic_DNA"/>
</dbReference>
<reference evidence="2" key="1">
    <citation type="journal article" date="2021" name="IMA Fungus">
        <title>Genomic characterization of three marine fungi, including Emericellopsis atlantica sp. nov. with signatures of a generalist lifestyle and marine biomass degradation.</title>
        <authorList>
            <person name="Hagestad O.C."/>
            <person name="Hou L."/>
            <person name="Andersen J.H."/>
            <person name="Hansen E.H."/>
            <person name="Altermark B."/>
            <person name="Li C."/>
            <person name="Kuhnert E."/>
            <person name="Cox R.J."/>
            <person name="Crous P.W."/>
            <person name="Spatafora J.W."/>
            <person name="Lail K."/>
            <person name="Amirebrahimi M."/>
            <person name="Lipzen A."/>
            <person name="Pangilinan J."/>
            <person name="Andreopoulos W."/>
            <person name="Hayes R.D."/>
            <person name="Ng V."/>
            <person name="Grigoriev I.V."/>
            <person name="Jackson S.A."/>
            <person name="Sutton T.D.S."/>
            <person name="Dobson A.D.W."/>
            <person name="Rama T."/>
        </authorList>
    </citation>
    <scope>NUCLEOTIDE SEQUENCE</scope>
    <source>
        <strain evidence="2">TRa3180A</strain>
    </source>
</reference>
<evidence type="ECO:0000256" key="1">
    <source>
        <dbReference type="SAM" id="MobiDB-lite"/>
    </source>
</evidence>
<name>A0A9P7Z473_9HELO</name>
<dbReference type="Proteomes" id="UP000887226">
    <property type="component" value="Unassembled WGS sequence"/>
</dbReference>
<proteinExistence type="predicted"/>